<evidence type="ECO:0000313" key="7">
    <source>
        <dbReference type="WBParaSite" id="GPUH_0001345501-mRNA-1"/>
    </source>
</evidence>
<name>A0A183DXJ9_9BILA</name>
<dbReference type="WBParaSite" id="GPUH_0001345501-mRNA-1">
    <property type="protein sequence ID" value="GPUH_0001345501-mRNA-1"/>
    <property type="gene ID" value="GPUH_0001345501"/>
</dbReference>
<dbReference type="AlphaFoldDB" id="A0A183DXJ9"/>
<dbReference type="PROSITE" id="PS51034">
    <property type="entry name" value="ZP_2"/>
    <property type="match status" value="1"/>
</dbReference>
<feature type="domain" description="ZP" evidence="4">
    <location>
        <begin position="37"/>
        <end position="115"/>
    </location>
</feature>
<evidence type="ECO:0000256" key="2">
    <source>
        <dbReference type="ARBA" id="ARBA00022729"/>
    </source>
</evidence>
<evidence type="ECO:0000313" key="5">
    <source>
        <dbReference type="EMBL" id="VDN22308.1"/>
    </source>
</evidence>
<dbReference type="PANTHER" id="PTHR22907">
    <property type="entry name" value="GH04558P"/>
    <property type="match status" value="1"/>
</dbReference>
<keyword evidence="2 3" id="KW-0732">Signal</keyword>
<feature type="signal peptide" evidence="3">
    <location>
        <begin position="1"/>
        <end position="21"/>
    </location>
</feature>
<evidence type="ECO:0000256" key="3">
    <source>
        <dbReference type="SAM" id="SignalP"/>
    </source>
</evidence>
<keyword evidence="1" id="KW-0193">Cuticle</keyword>
<dbReference type="Proteomes" id="UP000271098">
    <property type="component" value="Unassembled WGS sequence"/>
</dbReference>
<gene>
    <name evidence="5" type="ORF">GPUH_LOCUS13442</name>
</gene>
<dbReference type="InterPro" id="IPR056953">
    <property type="entry name" value="CUT_N"/>
</dbReference>
<dbReference type="EMBL" id="UYRT01080223">
    <property type="protein sequence ID" value="VDN22308.1"/>
    <property type="molecule type" value="Genomic_DNA"/>
</dbReference>
<dbReference type="OrthoDB" id="6139674at2759"/>
<dbReference type="InterPro" id="IPR001507">
    <property type="entry name" value="ZP_dom"/>
</dbReference>
<reference evidence="7" key="1">
    <citation type="submission" date="2016-06" db="UniProtKB">
        <authorList>
            <consortium name="WormBaseParasite"/>
        </authorList>
    </citation>
    <scope>IDENTIFICATION</scope>
</reference>
<reference evidence="5 6" key="2">
    <citation type="submission" date="2018-11" db="EMBL/GenBank/DDBJ databases">
        <authorList>
            <consortium name="Pathogen Informatics"/>
        </authorList>
    </citation>
    <scope>NUCLEOTIDE SEQUENCE [LARGE SCALE GENOMIC DNA]</scope>
</reference>
<dbReference type="GO" id="GO:0042302">
    <property type="term" value="F:structural constituent of cuticle"/>
    <property type="evidence" value="ECO:0007669"/>
    <property type="project" value="UniProtKB-KW"/>
</dbReference>
<organism evidence="7">
    <name type="scientific">Gongylonema pulchrum</name>
    <dbReference type="NCBI Taxonomy" id="637853"/>
    <lineage>
        <taxon>Eukaryota</taxon>
        <taxon>Metazoa</taxon>
        <taxon>Ecdysozoa</taxon>
        <taxon>Nematoda</taxon>
        <taxon>Chromadorea</taxon>
        <taxon>Rhabditida</taxon>
        <taxon>Spirurina</taxon>
        <taxon>Spiruromorpha</taxon>
        <taxon>Spiruroidea</taxon>
        <taxon>Gongylonematidae</taxon>
        <taxon>Gongylonema</taxon>
    </lineage>
</organism>
<accession>A0A183DXJ9</accession>
<evidence type="ECO:0000259" key="4">
    <source>
        <dbReference type="PROSITE" id="PS51034"/>
    </source>
</evidence>
<dbReference type="PANTHER" id="PTHR22907:SF23">
    <property type="entry name" value="ZP DOMAIN-CONTAINING PROTEIN"/>
    <property type="match status" value="1"/>
</dbReference>
<proteinExistence type="predicted"/>
<evidence type="ECO:0000256" key="1">
    <source>
        <dbReference type="ARBA" id="ARBA00022460"/>
    </source>
</evidence>
<dbReference type="Pfam" id="PF25057">
    <property type="entry name" value="CUT_N"/>
    <property type="match status" value="1"/>
</dbReference>
<feature type="chain" id="PRO_5043138906" evidence="3">
    <location>
        <begin position="22"/>
        <end position="115"/>
    </location>
</feature>
<dbReference type="InterPro" id="IPR051962">
    <property type="entry name" value="Cuticlin"/>
</dbReference>
<keyword evidence="6" id="KW-1185">Reference proteome</keyword>
<sequence>MLAVLIAAALASHIIADGAQATTTTFNNAIHDEPAVECGHGTITVKVKTATQKPSYIFAKGHFHKDNCHFKETNNATFHFEQCNINRKREVNPRGMAYSLTVIVQLHPIYFSETP</sequence>
<protein>
    <submittedName>
        <fullName evidence="7">ZP domain-containing protein</fullName>
    </submittedName>
</protein>
<evidence type="ECO:0000313" key="6">
    <source>
        <dbReference type="Proteomes" id="UP000271098"/>
    </source>
</evidence>